<dbReference type="Pfam" id="PF13976">
    <property type="entry name" value="gag_pre-integrs"/>
    <property type="match status" value="1"/>
</dbReference>
<protein>
    <recommendedName>
        <fullName evidence="1">GAG-pre-integrase domain-containing protein</fullName>
    </recommendedName>
</protein>
<dbReference type="InterPro" id="IPR025724">
    <property type="entry name" value="GAG-pre-integrase_dom"/>
</dbReference>
<name>A0A8X7YRG2_POPTO</name>
<dbReference type="OrthoDB" id="1845088at2759"/>
<proteinExistence type="predicted"/>
<comment type="caution">
    <text evidence="2">The sequence shown here is derived from an EMBL/GenBank/DDBJ whole genome shotgun (WGS) entry which is preliminary data.</text>
</comment>
<reference evidence="2" key="1">
    <citation type="journal article" date="2020" name="bioRxiv">
        <title>Hybrid origin of Populus tomentosa Carr. identified through genome sequencing and phylogenomic analysis.</title>
        <authorList>
            <person name="An X."/>
            <person name="Gao K."/>
            <person name="Chen Z."/>
            <person name="Li J."/>
            <person name="Yang X."/>
            <person name="Yang X."/>
            <person name="Zhou J."/>
            <person name="Guo T."/>
            <person name="Zhao T."/>
            <person name="Huang S."/>
            <person name="Miao D."/>
            <person name="Khan W.U."/>
            <person name="Rao P."/>
            <person name="Ye M."/>
            <person name="Lei B."/>
            <person name="Liao W."/>
            <person name="Wang J."/>
            <person name="Ji L."/>
            <person name="Li Y."/>
            <person name="Guo B."/>
            <person name="Mustafa N.S."/>
            <person name="Li S."/>
            <person name="Yun Q."/>
            <person name="Keller S.R."/>
            <person name="Mao J."/>
            <person name="Zhang R."/>
            <person name="Strauss S.H."/>
        </authorList>
    </citation>
    <scope>NUCLEOTIDE SEQUENCE</scope>
    <source>
        <strain evidence="2">GM15</strain>
        <tissue evidence="2">Leaf</tissue>
    </source>
</reference>
<dbReference type="PANTHER" id="PTHR47481">
    <property type="match status" value="1"/>
</dbReference>
<organism evidence="2 3">
    <name type="scientific">Populus tomentosa</name>
    <name type="common">Chinese white poplar</name>
    <dbReference type="NCBI Taxonomy" id="118781"/>
    <lineage>
        <taxon>Eukaryota</taxon>
        <taxon>Viridiplantae</taxon>
        <taxon>Streptophyta</taxon>
        <taxon>Embryophyta</taxon>
        <taxon>Tracheophyta</taxon>
        <taxon>Spermatophyta</taxon>
        <taxon>Magnoliopsida</taxon>
        <taxon>eudicotyledons</taxon>
        <taxon>Gunneridae</taxon>
        <taxon>Pentapetalae</taxon>
        <taxon>rosids</taxon>
        <taxon>fabids</taxon>
        <taxon>Malpighiales</taxon>
        <taxon>Salicaceae</taxon>
        <taxon>Saliceae</taxon>
        <taxon>Populus</taxon>
    </lineage>
</organism>
<dbReference type="Pfam" id="PF14223">
    <property type="entry name" value="Retrotran_gag_2"/>
    <property type="match status" value="1"/>
</dbReference>
<keyword evidence="3" id="KW-1185">Reference proteome</keyword>
<dbReference type="AlphaFoldDB" id="A0A8X7YRG2"/>
<dbReference type="PANTHER" id="PTHR47481:SF22">
    <property type="entry name" value="RETROTRANSPOSON GAG DOMAIN-CONTAINING PROTEIN"/>
    <property type="match status" value="1"/>
</dbReference>
<feature type="domain" description="GAG-pre-integrase" evidence="1">
    <location>
        <begin position="335"/>
        <end position="391"/>
    </location>
</feature>
<sequence length="414" mass="46163">MALTSSYQQLNHALPVKLDRTNYVLWKSQIDNIVFANGFEDFIDGTSVCLEKELSAGSAWNALEKTFSSSSRARIMQLRLELQSTKKGSLSMIDYIIKVKGAVDSLAAIGEPVFEQDQVMNLLGGLGSDYNAVVTAINIRDDKILVEAIHNILLAFENRLEQQSLVDQFSIMAANYASSSNNRGGGRRYNGSGGHNYTSFTPNASNYSYIGRGLHVCYHRFDISYQNSSNSGTNSVNMNIKSQNNILLWLPPLIILQMTIGTDKVTVGNGKHLSISNIDSHCLVSNSRSFQLRKDLHMKKILAQGRLENGLYKFPALSNKKMAYIGIKDFSVFHSLISRTTHNEMDIWHHRLGHAATDVVVQTLQSCNVPYKKNKATDYSTICSSYQLAKSHRLRTHLSSSCASKPLELIHMDI</sequence>
<dbReference type="EMBL" id="JAAWWB010000021">
    <property type="protein sequence ID" value="KAG6755801.1"/>
    <property type="molecule type" value="Genomic_DNA"/>
</dbReference>
<accession>A0A8X7YRG2</accession>
<gene>
    <name evidence="2" type="ORF">POTOM_039206</name>
</gene>
<evidence type="ECO:0000313" key="3">
    <source>
        <dbReference type="Proteomes" id="UP000886885"/>
    </source>
</evidence>
<evidence type="ECO:0000259" key="1">
    <source>
        <dbReference type="Pfam" id="PF13976"/>
    </source>
</evidence>
<dbReference type="Proteomes" id="UP000886885">
    <property type="component" value="Chromosome 11A"/>
</dbReference>
<evidence type="ECO:0000313" key="2">
    <source>
        <dbReference type="EMBL" id="KAG6755801.1"/>
    </source>
</evidence>